<reference evidence="3" key="2">
    <citation type="journal article" date="2013" name="Nature">
        <title>Insights into bilaterian evolution from three spiralian genomes.</title>
        <authorList>
            <person name="Simakov O."/>
            <person name="Marletaz F."/>
            <person name="Cho S.J."/>
            <person name="Edsinger-Gonzales E."/>
            <person name="Havlak P."/>
            <person name="Hellsten U."/>
            <person name="Kuo D.H."/>
            <person name="Larsson T."/>
            <person name="Lv J."/>
            <person name="Arendt D."/>
            <person name="Savage R."/>
            <person name="Osoegawa K."/>
            <person name="de Jong P."/>
            <person name="Grimwood J."/>
            <person name="Chapman J.A."/>
            <person name="Shapiro H."/>
            <person name="Aerts A."/>
            <person name="Otillar R.P."/>
            <person name="Terry A.Y."/>
            <person name="Boore J.L."/>
            <person name="Grigoriev I.V."/>
            <person name="Lindberg D.R."/>
            <person name="Seaver E.C."/>
            <person name="Weisblat D.A."/>
            <person name="Putnam N.H."/>
            <person name="Rokhsar D.S."/>
        </authorList>
    </citation>
    <scope>NUCLEOTIDE SEQUENCE</scope>
    <source>
        <strain evidence="3">I ESC-2004</strain>
    </source>
</reference>
<dbReference type="GO" id="GO:0005634">
    <property type="term" value="C:nucleus"/>
    <property type="evidence" value="ECO:0007669"/>
    <property type="project" value="TreeGrafter"/>
</dbReference>
<sequence>MAESELGPHSQHLIGDAGDEGDEPVLKKLKIEESLVPSESVINLGHLSSISSDVAEVGSGLMPYSRIGEDAEEEEGHVAGGPEEQTVLVHTTPSDLLVDSDGSMLINSAQDMVEPSLVNDAKLDGTLTEENQCNMLPISSGAQFANVNGQMMQIVQFQDSESPCAQLVSNGYKVYQLVQTQQPKVEPIYALNSNGEIEIINSNKTDASMLGVGEMGILTNSTAGVTGQSNATRFITIAPQRLGHLPDDIPAWAQKLQDCQKIGKAYRGWVETEVELDFLLTLHKQQTQSFWGTRQSPCPSKPSSRLMWKSQYVPFDGVPFVNSGSRAMVMECQYGPRRKGGTALAKRLEGSSKGDFRQTCPARIYVKKIIKFPQYQVDPTLDKKSLHAAMAKAFQMLKETGLSASGIERYYVELPVESAHEFHVDLPASIPTQCDAPMRLDTRVSQRVRDIVSAGETRLYVIRKALRRFVEKELFDGQDDLPPKHDLSYYPTVNDLQNHIHHAIKDIESGRLPLTASTVNVDIVATDDLRKALRDDSQGDMPHLGAASDRSPETVTVTLTQNPDQHGEHVISRVETHMSDGTTLISTSLNEETAKLLARLHPKMFSTANLIRFDRSSKDDEESFHSSQLLNLQSESLQTDSVFLEAEDQVNEEDLSYTVVVDDSHLNDIVQMEGVKSEDAATLNLAQSEVHLET</sequence>
<evidence type="ECO:0000313" key="2">
    <source>
        <dbReference type="EnsemblMetazoa" id="CapteP229067"/>
    </source>
</evidence>
<dbReference type="Proteomes" id="UP000014760">
    <property type="component" value="Unassembled WGS sequence"/>
</dbReference>
<dbReference type="OrthoDB" id="2668416at2759"/>
<name>X2B1B7_CAPTE</name>
<proteinExistence type="predicted"/>
<reference evidence="3" key="1">
    <citation type="submission" date="2012-12" db="EMBL/GenBank/DDBJ databases">
        <authorList>
            <person name="Hellsten U."/>
            <person name="Grimwood J."/>
            <person name="Chapman J.A."/>
            <person name="Shapiro H."/>
            <person name="Aerts A."/>
            <person name="Otillar R.P."/>
            <person name="Terry A.Y."/>
            <person name="Boore J.L."/>
            <person name="Simakov O."/>
            <person name="Marletaz F."/>
            <person name="Cho S.-J."/>
            <person name="Edsinger-Gonzales E."/>
            <person name="Havlak P."/>
            <person name="Kuo D.-H."/>
            <person name="Larsson T."/>
            <person name="Lv J."/>
            <person name="Arendt D."/>
            <person name="Savage R."/>
            <person name="Osoegawa K."/>
            <person name="de Jong P."/>
            <person name="Lindberg D.R."/>
            <person name="Seaver E.C."/>
            <person name="Weisblat D.A."/>
            <person name="Putnam N.H."/>
            <person name="Grigoriev I.V."/>
            <person name="Rokhsar D.S."/>
        </authorList>
    </citation>
    <scope>NUCLEOTIDE SEQUENCE</scope>
    <source>
        <strain evidence="3">I ESC-2004</strain>
    </source>
</reference>
<dbReference type="PANTHER" id="PTHR14694">
    <property type="entry name" value="CALCIUM-RESPONSIVE TRANSCRIPTION FACTOR"/>
    <property type="match status" value="1"/>
</dbReference>
<dbReference type="PANTHER" id="PTHR14694:SF1">
    <property type="entry name" value="CALCIUM-RESPONSIVE TRANSCRIPTION FACTOR"/>
    <property type="match status" value="1"/>
</dbReference>
<evidence type="ECO:0000256" key="1">
    <source>
        <dbReference type="SAM" id="MobiDB-lite"/>
    </source>
</evidence>
<protein>
    <recommendedName>
        <fullName evidence="4">Calcium-responsive transcription factor</fullName>
    </recommendedName>
</protein>
<dbReference type="Pfam" id="PF15299">
    <property type="entry name" value="ALS2CR8"/>
    <property type="match status" value="1"/>
</dbReference>
<dbReference type="GO" id="GO:0000981">
    <property type="term" value="F:DNA-binding transcription factor activity, RNA polymerase II-specific"/>
    <property type="evidence" value="ECO:0007669"/>
    <property type="project" value="TreeGrafter"/>
</dbReference>
<dbReference type="AlphaFoldDB" id="X2B1B7"/>
<reference evidence="2" key="3">
    <citation type="submission" date="2015-06" db="UniProtKB">
        <authorList>
            <consortium name="EnsemblMetazoa"/>
        </authorList>
    </citation>
    <scope>IDENTIFICATION</scope>
</reference>
<keyword evidence="3" id="KW-1185">Reference proteome</keyword>
<evidence type="ECO:0008006" key="4">
    <source>
        <dbReference type="Google" id="ProtNLM"/>
    </source>
</evidence>
<feature type="region of interest" description="Disordered" evidence="1">
    <location>
        <begin position="1"/>
        <end position="22"/>
    </location>
</feature>
<evidence type="ECO:0000313" key="3">
    <source>
        <dbReference type="Proteomes" id="UP000014760"/>
    </source>
</evidence>
<organism evidence="2 3">
    <name type="scientific">Capitella teleta</name>
    <name type="common">Polychaete worm</name>
    <dbReference type="NCBI Taxonomy" id="283909"/>
    <lineage>
        <taxon>Eukaryota</taxon>
        <taxon>Metazoa</taxon>
        <taxon>Spiralia</taxon>
        <taxon>Lophotrochozoa</taxon>
        <taxon>Annelida</taxon>
        <taxon>Polychaeta</taxon>
        <taxon>Sedentaria</taxon>
        <taxon>Scolecida</taxon>
        <taxon>Capitellidae</taxon>
        <taxon>Capitella</taxon>
    </lineage>
</organism>
<dbReference type="EnsemblMetazoa" id="CapteT229067">
    <property type="protein sequence ID" value="CapteP229067"/>
    <property type="gene ID" value="CapteG229067"/>
</dbReference>
<dbReference type="HOGENOM" id="CLU_397030_0_0_1"/>
<dbReference type="GO" id="GO:0000978">
    <property type="term" value="F:RNA polymerase II cis-regulatory region sequence-specific DNA binding"/>
    <property type="evidence" value="ECO:0007669"/>
    <property type="project" value="TreeGrafter"/>
</dbReference>
<dbReference type="InterPro" id="IPR029309">
    <property type="entry name" value="CaRF"/>
</dbReference>
<dbReference type="EMBL" id="AMQN01000217">
    <property type="status" value="NOT_ANNOTATED_CDS"/>
    <property type="molecule type" value="Genomic_DNA"/>
</dbReference>
<accession>X2B1B7</accession>